<dbReference type="Pfam" id="PF00005">
    <property type="entry name" value="ABC_tran"/>
    <property type="match status" value="1"/>
</dbReference>
<evidence type="ECO:0000259" key="7">
    <source>
        <dbReference type="PROSITE" id="PS50893"/>
    </source>
</evidence>
<evidence type="ECO:0000256" key="6">
    <source>
        <dbReference type="ARBA" id="ARBA00023136"/>
    </source>
</evidence>
<gene>
    <name evidence="8" type="ORF">ANT2_3461</name>
    <name evidence="9" type="ORF">ANT3_3464</name>
</gene>
<accession>A0A484QXT0</accession>
<dbReference type="PANTHER" id="PTHR43297">
    <property type="entry name" value="OLIGOPEPTIDE TRANSPORT ATP-BINDING PROTEIN APPD"/>
    <property type="match status" value="1"/>
</dbReference>
<keyword evidence="6" id="KW-0472">Membrane</keyword>
<dbReference type="GO" id="GO:0005886">
    <property type="term" value="C:plasma membrane"/>
    <property type="evidence" value="ECO:0007669"/>
    <property type="project" value="UniProtKB-SubCell"/>
</dbReference>
<dbReference type="Pfam" id="PF08352">
    <property type="entry name" value="oligo_HPY"/>
    <property type="match status" value="1"/>
</dbReference>
<dbReference type="SMART" id="SM00382">
    <property type="entry name" value="AAA"/>
    <property type="match status" value="1"/>
</dbReference>
<name>A0A484QXT0_9ZZZZ</name>
<dbReference type="Gene3D" id="3.40.50.300">
    <property type="entry name" value="P-loop containing nucleotide triphosphate hydrolases"/>
    <property type="match status" value="1"/>
</dbReference>
<dbReference type="SUPFAM" id="SSF52540">
    <property type="entry name" value="P-loop containing nucleoside triphosphate hydrolases"/>
    <property type="match status" value="1"/>
</dbReference>
<keyword evidence="3" id="KW-1003">Cell membrane</keyword>
<dbReference type="NCBIfam" id="TIGR01727">
    <property type="entry name" value="oligo_HPY"/>
    <property type="match status" value="1"/>
</dbReference>
<organism evidence="8">
    <name type="scientific">plant metagenome</name>
    <dbReference type="NCBI Taxonomy" id="1297885"/>
    <lineage>
        <taxon>unclassified sequences</taxon>
        <taxon>metagenomes</taxon>
        <taxon>organismal metagenomes</taxon>
    </lineage>
</organism>
<evidence type="ECO:0000256" key="1">
    <source>
        <dbReference type="ARBA" id="ARBA00004202"/>
    </source>
</evidence>
<dbReference type="GO" id="GO:0015833">
    <property type="term" value="P:peptide transport"/>
    <property type="evidence" value="ECO:0007669"/>
    <property type="project" value="InterPro"/>
</dbReference>
<evidence type="ECO:0000313" key="8">
    <source>
        <dbReference type="EMBL" id="VFR41899.1"/>
    </source>
</evidence>
<dbReference type="GO" id="GO:0016887">
    <property type="term" value="F:ATP hydrolysis activity"/>
    <property type="evidence" value="ECO:0007669"/>
    <property type="project" value="InterPro"/>
</dbReference>
<keyword evidence="4" id="KW-0547">Nucleotide-binding</keyword>
<evidence type="ECO:0000256" key="5">
    <source>
        <dbReference type="ARBA" id="ARBA00022840"/>
    </source>
</evidence>
<keyword evidence="2" id="KW-0813">Transport</keyword>
<dbReference type="InterPro" id="IPR003593">
    <property type="entry name" value="AAA+_ATPase"/>
</dbReference>
<dbReference type="FunFam" id="3.40.50.300:FF:000016">
    <property type="entry name" value="Oligopeptide ABC transporter ATP-binding component"/>
    <property type="match status" value="1"/>
</dbReference>
<dbReference type="EMBL" id="CAADID010000017">
    <property type="protein sequence ID" value="VFR67545.1"/>
    <property type="molecule type" value="Genomic_DNA"/>
</dbReference>
<evidence type="ECO:0000256" key="2">
    <source>
        <dbReference type="ARBA" id="ARBA00022448"/>
    </source>
</evidence>
<dbReference type="InterPro" id="IPR003439">
    <property type="entry name" value="ABC_transporter-like_ATP-bd"/>
</dbReference>
<reference evidence="8" key="1">
    <citation type="submission" date="2019-03" db="EMBL/GenBank/DDBJ databases">
        <authorList>
            <person name="Danneels B."/>
        </authorList>
    </citation>
    <scope>NUCLEOTIDE SEQUENCE</scope>
</reference>
<dbReference type="InterPro" id="IPR027417">
    <property type="entry name" value="P-loop_NTPase"/>
</dbReference>
<evidence type="ECO:0000256" key="3">
    <source>
        <dbReference type="ARBA" id="ARBA00022475"/>
    </source>
</evidence>
<protein>
    <submittedName>
        <fullName evidence="8">Oligopeptide transport system permease protein OppB (TC 3.A.1.5.1)</fullName>
    </submittedName>
</protein>
<dbReference type="GO" id="GO:0005524">
    <property type="term" value="F:ATP binding"/>
    <property type="evidence" value="ECO:0007669"/>
    <property type="project" value="UniProtKB-KW"/>
</dbReference>
<dbReference type="InterPro" id="IPR050388">
    <property type="entry name" value="ABC_Ni/Peptide_Import"/>
</dbReference>
<dbReference type="InterPro" id="IPR013563">
    <property type="entry name" value="Oligopep_ABC_C"/>
</dbReference>
<evidence type="ECO:0000313" key="9">
    <source>
        <dbReference type="EMBL" id="VFR67545.1"/>
    </source>
</evidence>
<dbReference type="AlphaFoldDB" id="A0A484QXT0"/>
<sequence length="336" mass="35509">MTVAAKPLLEIEALAVQVATRGGTVMPVREVTLAVAAGETLGLVGESGSGKSMTMQAVMGLIDPPAAIAHGDIRWQGASLRDAPALAGRVRGRDISIIFQDAMTSLNPLMSAGSQITEVLRRHHGLRAAAAWARAESLLEQVGVDDAPRRMRALPHQLSGGLRQRVMIAMALAAEPALLIADEPTTALDVTVQAQIVDLLRRLRTELGLAMVLVTHDLGLVAQLCERVAVMYAGRIVEVAPAQALYAAPAHPYTAGLIRSTLRIDGPEQDGPLRAIPGVPPSPSQVMVGCAYAPRCPRADARCREQRPPLASMGARRVSACWHPLQPAVHAGEGRA</sequence>
<dbReference type="EMBL" id="CAADIG010000013">
    <property type="protein sequence ID" value="VFR41899.1"/>
    <property type="molecule type" value="Genomic_DNA"/>
</dbReference>
<feature type="domain" description="ABC transporter" evidence="7">
    <location>
        <begin position="9"/>
        <end position="258"/>
    </location>
</feature>
<evidence type="ECO:0000256" key="4">
    <source>
        <dbReference type="ARBA" id="ARBA00022741"/>
    </source>
</evidence>
<comment type="subcellular location">
    <subcellularLocation>
        <location evidence="1">Cell membrane</location>
        <topology evidence="1">Peripheral membrane protein</topology>
    </subcellularLocation>
</comment>
<keyword evidence="5" id="KW-0067">ATP-binding</keyword>
<proteinExistence type="predicted"/>
<dbReference type="CDD" id="cd03257">
    <property type="entry name" value="ABC_NikE_OppD_transporters"/>
    <property type="match status" value="1"/>
</dbReference>
<dbReference type="PROSITE" id="PS50893">
    <property type="entry name" value="ABC_TRANSPORTER_2"/>
    <property type="match status" value="1"/>
</dbReference>
<dbReference type="PANTHER" id="PTHR43297:SF2">
    <property type="entry name" value="DIPEPTIDE TRANSPORT ATP-BINDING PROTEIN DPPD"/>
    <property type="match status" value="1"/>
</dbReference>